<name>C4QXM6_KOMPG</name>
<dbReference type="PANTHER" id="PTHR36423:SF2">
    <property type="entry name" value="AFR070WP"/>
    <property type="match status" value="1"/>
</dbReference>
<accession>C4QXM6</accession>
<evidence type="ECO:0000313" key="1">
    <source>
        <dbReference type="EMBL" id="CAY67999.1"/>
    </source>
</evidence>
<dbReference type="Gene3D" id="3.30.70.1240">
    <property type="entry name" value="DOPA-like domains"/>
    <property type="match status" value="1"/>
</dbReference>
<proteinExistence type="predicted"/>
<dbReference type="HOGENOM" id="CLU_090062_3_0_1"/>
<dbReference type="SMR" id="C4QXM6"/>
<dbReference type="RefSeq" id="XP_002490280.1">
    <property type="nucleotide sequence ID" value="XM_002490235.1"/>
</dbReference>
<dbReference type="Proteomes" id="UP000000314">
    <property type="component" value="Chromosome 1"/>
</dbReference>
<dbReference type="InParanoid" id="C4QXM6"/>
<protein>
    <submittedName>
        <fullName evidence="1">Uncharacterized protein</fullName>
    </submittedName>
</protein>
<dbReference type="eggNOG" id="ENOG502S93P">
    <property type="taxonomic scope" value="Eukaryota"/>
</dbReference>
<dbReference type="GeneID" id="8197867"/>
<dbReference type="InterPro" id="IPR023389">
    <property type="entry name" value="DOPA-like_sf"/>
</dbReference>
<dbReference type="OrthoDB" id="9970095at2759"/>
<keyword evidence="2" id="KW-1185">Reference proteome</keyword>
<dbReference type="KEGG" id="ppa:PAS_chr1-4_0166"/>
<dbReference type="OMA" id="DGYGMFE"/>
<organism evidence="1 2">
    <name type="scientific">Komagataella phaffii (strain GS115 / ATCC 20864)</name>
    <name type="common">Yeast</name>
    <name type="synonym">Pichia pastoris</name>
    <dbReference type="NCBI Taxonomy" id="644223"/>
    <lineage>
        <taxon>Eukaryota</taxon>
        <taxon>Fungi</taxon>
        <taxon>Dikarya</taxon>
        <taxon>Ascomycota</taxon>
        <taxon>Saccharomycotina</taxon>
        <taxon>Pichiomycetes</taxon>
        <taxon>Pichiales</taxon>
        <taxon>Pichiaceae</taxon>
        <taxon>Komagataella</taxon>
    </lineage>
</organism>
<dbReference type="AlphaFoldDB" id="C4QXM6"/>
<dbReference type="InterPro" id="IPR014980">
    <property type="entry name" value="DOPA_dioxygen"/>
</dbReference>
<evidence type="ECO:0000313" key="2">
    <source>
        <dbReference type="Proteomes" id="UP000000314"/>
    </source>
</evidence>
<dbReference type="EMBL" id="FN392319">
    <property type="protein sequence ID" value="CAY67999.1"/>
    <property type="molecule type" value="Genomic_DNA"/>
</dbReference>
<reference evidence="1 2" key="1">
    <citation type="journal article" date="2009" name="Nat. Biotechnol.">
        <title>Genome sequence of the recombinant protein production host Pichia pastoris.</title>
        <authorList>
            <person name="De Schutter K."/>
            <person name="Lin Y.C."/>
            <person name="Tiels P."/>
            <person name="Van Hecke A."/>
            <person name="Glinka S."/>
            <person name="Weber-Lehmann J."/>
            <person name="Rouze P."/>
            <person name="Van de Peer Y."/>
            <person name="Callewaert N."/>
        </authorList>
    </citation>
    <scope>NUCLEOTIDE SEQUENCE [LARGE SCALE GENOMIC DNA]</scope>
    <source>
        <strain evidence="2">GS115 / ATCC 20864</strain>
    </source>
</reference>
<gene>
    <name evidence="1" type="ordered locus">PAS_chr1-4_0166</name>
</gene>
<dbReference type="SUPFAM" id="SSF143410">
    <property type="entry name" value="DOPA-like"/>
    <property type="match status" value="1"/>
</dbReference>
<sequence>MHGQFHIMSAILLRAYESGTTQVVWSNYRTDMTKPEFYGNIVSYDVHTYYNQNVSEEKEFAYQLREKVKEEFKDEIEAGDIRVHKFWETPIGPHPICMWEIDFKKPELFAGIVSFYQVNHGNLSVLIHPRSDKGDLVDHTKHALWLGHKQRLITSVFRRSKSSIAINCSTLQQHELHRQSRAGATF</sequence>
<dbReference type="Pfam" id="PF08883">
    <property type="entry name" value="DOPA_dioxygen"/>
    <property type="match status" value="1"/>
</dbReference>
<dbReference type="PANTHER" id="PTHR36423">
    <property type="entry name" value="AFR070WP"/>
    <property type="match status" value="1"/>
</dbReference>